<comment type="cofactor">
    <cofactor evidence="2">
        <name>Mg(2+)</name>
        <dbReference type="ChEBI" id="CHEBI:18420"/>
    </cofactor>
</comment>
<comment type="similarity">
    <text evidence="4 22">Belongs to the GDA1/CD39 NTPase family.</text>
</comment>
<evidence type="ECO:0000256" key="2">
    <source>
        <dbReference type="ARBA" id="ARBA00001946"/>
    </source>
</evidence>
<dbReference type="Gene3D" id="3.30.420.40">
    <property type="match status" value="1"/>
</dbReference>
<evidence type="ECO:0000256" key="21">
    <source>
        <dbReference type="PIRSR" id="PIRSR600407-2"/>
    </source>
</evidence>
<keyword evidence="12 21" id="KW-0067">ATP-binding</keyword>
<keyword evidence="9 21" id="KW-0547">Nucleotide-binding</keyword>
<evidence type="ECO:0000256" key="11">
    <source>
        <dbReference type="ARBA" id="ARBA00022837"/>
    </source>
</evidence>
<dbReference type="PROSITE" id="PS01238">
    <property type="entry name" value="GDA1_CD39_NTPASE"/>
    <property type="match status" value="1"/>
</dbReference>
<evidence type="ECO:0000313" key="23">
    <source>
        <dbReference type="Proteomes" id="UP000694906"/>
    </source>
</evidence>
<evidence type="ECO:0000256" key="17">
    <source>
        <dbReference type="ARBA" id="ARBA00023180"/>
    </source>
</evidence>
<dbReference type="CTD" id="377841"/>
<comment type="catalytic activity">
    <reaction evidence="19">
        <text>a ribonucleoside 5'-triphosphate + 2 H2O = a ribonucleoside 5'-phosphate + 2 phosphate + 2 H(+)</text>
        <dbReference type="Rhea" id="RHEA:36795"/>
        <dbReference type="ChEBI" id="CHEBI:15377"/>
        <dbReference type="ChEBI" id="CHEBI:15378"/>
        <dbReference type="ChEBI" id="CHEBI:43474"/>
        <dbReference type="ChEBI" id="CHEBI:58043"/>
        <dbReference type="ChEBI" id="CHEBI:61557"/>
        <dbReference type="EC" id="3.6.1.5"/>
    </reaction>
</comment>
<proteinExistence type="inferred from homology"/>
<evidence type="ECO:0000256" key="14">
    <source>
        <dbReference type="ARBA" id="ARBA00022989"/>
    </source>
</evidence>
<dbReference type="EC" id="3.6.1.5" evidence="5"/>
<dbReference type="PANTHER" id="PTHR11782:SF31">
    <property type="entry name" value="ECTONUCLEOSIDE TRIPHOSPHATE DIPHOSPHOHYDROLASE 8"/>
    <property type="match status" value="1"/>
</dbReference>
<evidence type="ECO:0000256" key="13">
    <source>
        <dbReference type="ARBA" id="ARBA00022842"/>
    </source>
</evidence>
<evidence type="ECO:0000256" key="6">
    <source>
        <dbReference type="ARBA" id="ARBA00022475"/>
    </source>
</evidence>
<feature type="active site" description="Proton acceptor" evidence="20">
    <location>
        <position position="168"/>
    </location>
</feature>
<dbReference type="GeneID" id="101708535"/>
<dbReference type="GO" id="GO:0046872">
    <property type="term" value="F:metal ion binding"/>
    <property type="evidence" value="ECO:0007669"/>
    <property type="project" value="UniProtKB-KW"/>
</dbReference>
<evidence type="ECO:0000256" key="10">
    <source>
        <dbReference type="ARBA" id="ARBA00022801"/>
    </source>
</evidence>
<dbReference type="FunFam" id="3.30.420.40:FF:000068">
    <property type="entry name" value="Ectonucleoside triphosphate diphosphohydrolase 1"/>
    <property type="match status" value="1"/>
</dbReference>
<dbReference type="GO" id="GO:0017111">
    <property type="term" value="F:ribonucleoside triphosphate phosphatase activity"/>
    <property type="evidence" value="ECO:0007669"/>
    <property type="project" value="TreeGrafter"/>
</dbReference>
<keyword evidence="11" id="KW-0106">Calcium</keyword>
<dbReference type="RefSeq" id="XP_004848790.1">
    <property type="nucleotide sequence ID" value="XM_004848733.3"/>
</dbReference>
<reference evidence="24 25" key="1">
    <citation type="submission" date="2025-04" db="UniProtKB">
        <authorList>
            <consortium name="RefSeq"/>
        </authorList>
    </citation>
    <scope>IDENTIFICATION</scope>
</reference>
<dbReference type="GO" id="GO:0005524">
    <property type="term" value="F:ATP binding"/>
    <property type="evidence" value="ECO:0007669"/>
    <property type="project" value="UniProtKB-KW"/>
</dbReference>
<evidence type="ECO:0000256" key="8">
    <source>
        <dbReference type="ARBA" id="ARBA00022723"/>
    </source>
</evidence>
<evidence type="ECO:0000256" key="5">
    <source>
        <dbReference type="ARBA" id="ARBA00012148"/>
    </source>
</evidence>
<keyword evidence="8" id="KW-0479">Metal-binding</keyword>
<dbReference type="GO" id="GO:0005886">
    <property type="term" value="C:plasma membrane"/>
    <property type="evidence" value="ECO:0007669"/>
    <property type="project" value="UniProtKB-SubCell"/>
</dbReference>
<dbReference type="RefSeq" id="XP_004848789.1">
    <property type="nucleotide sequence ID" value="XM_004848732.3"/>
</dbReference>
<keyword evidence="6" id="KW-1003">Cell membrane</keyword>
<keyword evidence="23" id="KW-1185">Reference proteome</keyword>
<gene>
    <name evidence="24 25 26 27" type="primary">Entpd8</name>
</gene>
<dbReference type="Gene3D" id="3.30.420.150">
    <property type="entry name" value="Exopolyphosphatase. Domain 2"/>
    <property type="match status" value="1"/>
</dbReference>
<evidence type="ECO:0000256" key="4">
    <source>
        <dbReference type="ARBA" id="ARBA00009283"/>
    </source>
</evidence>
<keyword evidence="7" id="KW-0812">Transmembrane</keyword>
<accession>A0AAX6T6Q9</accession>
<organism evidence="23 27">
    <name type="scientific">Heterocephalus glaber</name>
    <name type="common">Naked mole rat</name>
    <dbReference type="NCBI Taxonomy" id="10181"/>
    <lineage>
        <taxon>Eukaryota</taxon>
        <taxon>Metazoa</taxon>
        <taxon>Chordata</taxon>
        <taxon>Craniata</taxon>
        <taxon>Vertebrata</taxon>
        <taxon>Euteleostomi</taxon>
        <taxon>Mammalia</taxon>
        <taxon>Eutheria</taxon>
        <taxon>Euarchontoglires</taxon>
        <taxon>Glires</taxon>
        <taxon>Rodentia</taxon>
        <taxon>Hystricomorpha</taxon>
        <taxon>Bathyergidae</taxon>
        <taxon>Heterocephalus</taxon>
    </lineage>
</organism>
<evidence type="ECO:0000256" key="1">
    <source>
        <dbReference type="ARBA" id="ARBA00001913"/>
    </source>
</evidence>
<evidence type="ECO:0000256" key="7">
    <source>
        <dbReference type="ARBA" id="ARBA00022692"/>
    </source>
</evidence>
<evidence type="ECO:0000256" key="18">
    <source>
        <dbReference type="ARBA" id="ARBA00039598"/>
    </source>
</evidence>
<evidence type="ECO:0000256" key="12">
    <source>
        <dbReference type="ARBA" id="ARBA00022840"/>
    </source>
</evidence>
<keyword evidence="14" id="KW-1133">Transmembrane helix</keyword>
<dbReference type="GO" id="GO:0004050">
    <property type="term" value="F:apyrase activity"/>
    <property type="evidence" value="ECO:0007669"/>
    <property type="project" value="UniProtKB-EC"/>
</dbReference>
<comment type="cofactor">
    <cofactor evidence="1">
        <name>Ca(2+)</name>
        <dbReference type="ChEBI" id="CHEBI:29108"/>
    </cofactor>
</comment>
<evidence type="ECO:0000313" key="27">
    <source>
        <dbReference type="RefSeq" id="XP_021117255.1"/>
    </source>
</evidence>
<keyword evidence="17" id="KW-0325">Glycoprotein</keyword>
<protein>
    <recommendedName>
        <fullName evidence="18">Ectonucleoside triphosphate diphosphohydrolase 8</fullName>
        <ecNumber evidence="5">3.6.1.5</ecNumber>
    </recommendedName>
</protein>
<keyword evidence="15" id="KW-0472">Membrane</keyword>
<dbReference type="Proteomes" id="UP000694906">
    <property type="component" value="Unplaced"/>
</dbReference>
<keyword evidence="16" id="KW-1015">Disulfide bond</keyword>
<keyword evidence="10 22" id="KW-0378">Hydrolase</keyword>
<evidence type="ECO:0000256" key="3">
    <source>
        <dbReference type="ARBA" id="ARBA00004651"/>
    </source>
</evidence>
<dbReference type="KEGG" id="hgl:101708535"/>
<feature type="binding site" evidence="21">
    <location>
        <begin position="207"/>
        <end position="211"/>
    </location>
    <ligand>
        <name>ATP</name>
        <dbReference type="ChEBI" id="CHEBI:30616"/>
    </ligand>
</feature>
<evidence type="ECO:0000313" key="26">
    <source>
        <dbReference type="RefSeq" id="XP_021117254.1"/>
    </source>
</evidence>
<evidence type="ECO:0000313" key="24">
    <source>
        <dbReference type="RefSeq" id="XP_004848789.1"/>
    </source>
</evidence>
<name>A0AAX6T6Q9_HETGA</name>
<dbReference type="Pfam" id="PF01150">
    <property type="entry name" value="GDA1_CD39"/>
    <property type="match status" value="1"/>
</dbReference>
<evidence type="ECO:0000256" key="20">
    <source>
        <dbReference type="PIRSR" id="PIRSR600407-1"/>
    </source>
</evidence>
<dbReference type="RefSeq" id="XP_021117255.1">
    <property type="nucleotide sequence ID" value="XM_021261596.1"/>
</dbReference>
<comment type="subcellular location">
    <subcellularLocation>
        <location evidence="3">Cell membrane</location>
        <topology evidence="3">Multi-pass membrane protein</topology>
    </subcellularLocation>
</comment>
<evidence type="ECO:0000256" key="15">
    <source>
        <dbReference type="ARBA" id="ARBA00023136"/>
    </source>
</evidence>
<dbReference type="GO" id="GO:0004382">
    <property type="term" value="F:GDP phosphatase activity"/>
    <property type="evidence" value="ECO:0007669"/>
    <property type="project" value="TreeGrafter"/>
</dbReference>
<evidence type="ECO:0000256" key="9">
    <source>
        <dbReference type="ARBA" id="ARBA00022741"/>
    </source>
</evidence>
<dbReference type="GO" id="GO:0045134">
    <property type="term" value="F:UDP phosphatase activity"/>
    <property type="evidence" value="ECO:0007669"/>
    <property type="project" value="TreeGrafter"/>
</dbReference>
<dbReference type="InterPro" id="IPR000407">
    <property type="entry name" value="GDA1_CD39_NTPase"/>
</dbReference>
<evidence type="ECO:0000256" key="16">
    <source>
        <dbReference type="ARBA" id="ARBA00023157"/>
    </source>
</evidence>
<evidence type="ECO:0000256" key="19">
    <source>
        <dbReference type="ARBA" id="ARBA00049175"/>
    </source>
</evidence>
<evidence type="ECO:0000313" key="25">
    <source>
        <dbReference type="RefSeq" id="XP_004848790.1"/>
    </source>
</evidence>
<dbReference type="AlphaFoldDB" id="A0AAX6T6Q9"/>
<dbReference type="GO" id="GO:0009134">
    <property type="term" value="P:nucleoside diphosphate catabolic process"/>
    <property type="evidence" value="ECO:0007669"/>
    <property type="project" value="TreeGrafter"/>
</dbReference>
<dbReference type="PANTHER" id="PTHR11782">
    <property type="entry name" value="ADENOSINE/GUANOSINE DIPHOSPHATASE"/>
    <property type="match status" value="1"/>
</dbReference>
<evidence type="ECO:0000256" key="22">
    <source>
        <dbReference type="RuleBase" id="RU003833"/>
    </source>
</evidence>
<dbReference type="RefSeq" id="XP_021117254.1">
    <property type="nucleotide sequence ID" value="XM_021261595.1"/>
</dbReference>
<keyword evidence="13" id="KW-0460">Magnesium</keyword>
<sequence length="499" mass="53426">MGLSCKERIFMVLLGVATASGLTVLVLLLVEATSVLLPAETKFGIVLDAGSSHTSLFVYQWPSDKEKDTGVVSQALACQVEGPGISSYALNPVRAGESLKDCLEEALALVPRGQHQETPTFLGATAGMRLLRQKNSSQAGDILEAVSQVLGRSPLDFRGAEVLAGQDEGAFGWITVNYLLGRLVQYSSGQWTQPAEGMLLGTLDMGGASTQICFAPSGPILDQSSQATFHLYGANYSVYTHSHLCFGRDQVLLRLLAGLLQPSLQSSPASLLRHPCYHSGYQTTLPLATLSESPCVRTAAPLDPTQNLTIEGTGNPGACVTALRGLFNFSCQDHGACAFDGVYQPPVQGQFYVSTGAPSLWARHHWPQDGPQEPWGAQGHRCGRHSFSHPVGILQLLLHLPLPEPHLQAAAGHCQCHGLEILPEALEAGGDQLPWAGALVARLLCLGPVHPHTAAGRLWLPRGELAQHRVPEAGRRDGHWLDAGLHAQPDWHDPSRGTR</sequence>